<accession>A0A223V707</accession>
<dbReference type="EMBL" id="CP022957">
    <property type="protein sequence ID" value="ASV31076.1"/>
    <property type="molecule type" value="Genomic_DNA"/>
</dbReference>
<reference evidence="1 2" key="1">
    <citation type="submission" date="2017-08" db="EMBL/GenBank/DDBJ databases">
        <title>The complete genome sequence of Maribacter sp. B1, isolated from deep-sea sediment.</title>
        <authorList>
            <person name="Wu Y.-H."/>
            <person name="Cheng H."/>
            <person name="Xu X.-W."/>
        </authorList>
    </citation>
    <scope>NUCLEOTIDE SEQUENCE [LARGE SCALE GENOMIC DNA]</scope>
    <source>
        <strain evidence="1 2">B1</strain>
    </source>
</reference>
<organism evidence="1 2">
    <name type="scientific">Maribacter cobaltidurans</name>
    <dbReference type="NCBI Taxonomy" id="1178778"/>
    <lineage>
        <taxon>Bacteria</taxon>
        <taxon>Pseudomonadati</taxon>
        <taxon>Bacteroidota</taxon>
        <taxon>Flavobacteriia</taxon>
        <taxon>Flavobacteriales</taxon>
        <taxon>Flavobacteriaceae</taxon>
        <taxon>Maribacter</taxon>
    </lineage>
</organism>
<keyword evidence="2" id="KW-1185">Reference proteome</keyword>
<evidence type="ECO:0000313" key="2">
    <source>
        <dbReference type="Proteomes" id="UP000215244"/>
    </source>
</evidence>
<dbReference type="KEGG" id="marb:CJ263_13125"/>
<dbReference type="Proteomes" id="UP000215244">
    <property type="component" value="Chromosome"/>
</dbReference>
<name>A0A223V707_9FLAO</name>
<evidence type="ECO:0000313" key="1">
    <source>
        <dbReference type="EMBL" id="ASV31076.1"/>
    </source>
</evidence>
<dbReference type="AlphaFoldDB" id="A0A223V707"/>
<dbReference type="OrthoDB" id="7446256at2"/>
<sequence length="176" mass="20074">MSYALALSTLYFVLTRLLDSETFLGKAISGFNAGYDDSVKGDCKFDVNLILDNYAIISILLIPFYAFSMFIAFKGVRYNYIEHIAIRSFVVGQQALIYLFFSLLIYLFGKNDILESIAAFLAIGYVFWVNIGLFRPNKVWNTLLRTAGFYLLFVILINILLFTTVVALMFLQKIDT</sequence>
<gene>
    <name evidence="1" type="ORF">CJ263_13125</name>
</gene>
<protein>
    <submittedName>
        <fullName evidence="1">Uncharacterized protein</fullName>
    </submittedName>
</protein>
<dbReference type="RefSeq" id="WP_094997688.1">
    <property type="nucleotide sequence ID" value="NZ_BMJL01000014.1"/>
</dbReference>
<proteinExistence type="predicted"/>